<evidence type="ECO:0000256" key="3">
    <source>
        <dbReference type="ARBA" id="ARBA00023237"/>
    </source>
</evidence>
<keyword evidence="3" id="KW-0998">Cell outer membrane</keyword>
<feature type="region of interest" description="Disordered" evidence="4">
    <location>
        <begin position="316"/>
        <end position="340"/>
    </location>
</feature>
<sequence length="958" mass="107658">MFFAIKESSVAAFIEKIRFRLPLEVNDQFLLLIKAVFMVRILLLVACLCLSLSVSAQSLSGVVKDKASDEVLISATVKLVPENGSALFTTTDLSGQFYFNKLKSGTYVLNISYVGYKAFMETVKIANTSNKINVYMQENSQLLGEVAVTGRATRAEQRGDSLMYNAEAFKVMQGSSAEDLLAKMPGVVVEGGTVQAQGEQVEKILVDGKEFFEGDVSLAVKNLPSDIIASIEIFDKKSDQSEFTGFDDGEEVKTINIVTKTGFRQGTFGEMTAGYGTDERYKVNGNLNFFNENQRISVLGMSNNVNQQNFSQEDLTGILSSNSGNKRKGFRNGGGKKGYQSGSSVADFMIGSMDGLTSTNGLGMNYVDQWGKKLKITSSYFFNKSDNQTLQQTNRNYLDAALAGMSYEEYKENYLTNWNHRFNFKLDYQINERSSLLFRPSLSFQNMDSNNSLQGTNKTDGALSNETSTTAVGENKAYNIGADLLFRHRFTKPGRTLSWMLSGRMSNTDGSNRSDFTDLLYSSLEQNIPEEHSQLKNNIKKQYSFRSNLTFTEKISDEFQLQLGYKLNYSDSENGQKTFVSRPDEESYEQLDENLSSIYRSDYLTQSGNVGIRYQSDRWNAMLRLETQWANLKGDLTYPQSEQHSRSYFSVLPSLMFHYVLDQTNSLQFRYRSITSSPSITDLQSVVNNSNPLFLFAGNPYLDQELSHIANLRYIHTTKSGHTFIAMLGATYKQKYIGDSTFVANENIELMPSVTLNKGAQFTRPINLNGYYSLQSMLTYGFPLDLIRSNINVSVAANYTNTPTVFNGVTSDTRELNLIPKIIIGSNINKNIDFTTSYSAAINNIFSSSDEATSNDYITHTASVKLGCMFFWGLTLRSTFNYVGYTGLDTGTEDYCLWNLSLGKKFLKNNAAEIKLEAFDVLKQNRNFTHRLESNYCDYISSNVLEPYMMLSLTYTIR</sequence>
<protein>
    <submittedName>
        <fullName evidence="6">Outer membrane receptor proteins, mostly Fe transport</fullName>
    </submittedName>
</protein>
<comment type="caution">
    <text evidence="6">The sequence shown here is derived from an EMBL/GenBank/DDBJ whole genome shotgun (WGS) entry which is preliminary data.</text>
</comment>
<evidence type="ECO:0000256" key="1">
    <source>
        <dbReference type="ARBA" id="ARBA00004442"/>
    </source>
</evidence>
<proteinExistence type="predicted"/>
<dbReference type="InterPro" id="IPR036942">
    <property type="entry name" value="Beta-barrel_TonB_sf"/>
</dbReference>
<dbReference type="Gene3D" id="2.40.170.20">
    <property type="entry name" value="TonB-dependent receptor, beta-barrel domain"/>
    <property type="match status" value="1"/>
</dbReference>
<dbReference type="Gene3D" id="2.60.40.1120">
    <property type="entry name" value="Carboxypeptidase-like, regulatory domain"/>
    <property type="match status" value="1"/>
</dbReference>
<dbReference type="GO" id="GO:0009279">
    <property type="term" value="C:cell outer membrane"/>
    <property type="evidence" value="ECO:0007669"/>
    <property type="project" value="UniProtKB-SubCell"/>
</dbReference>
<dbReference type="Proteomes" id="UP000236725">
    <property type="component" value="Unassembled WGS sequence"/>
</dbReference>
<feature type="domain" description="Outer membrane protein beta-barrel" evidence="5">
    <location>
        <begin position="488"/>
        <end position="955"/>
    </location>
</feature>
<dbReference type="Pfam" id="PF14905">
    <property type="entry name" value="OMP_b-brl_3"/>
    <property type="match status" value="1"/>
</dbReference>
<reference evidence="6 7" key="1">
    <citation type="submission" date="2016-10" db="EMBL/GenBank/DDBJ databases">
        <authorList>
            <person name="Varghese N."/>
            <person name="Submissions S."/>
        </authorList>
    </citation>
    <scope>NUCLEOTIDE SEQUENCE [LARGE SCALE GENOMIC DNA]</scope>
    <source>
        <strain evidence="6 7">DSM 29073</strain>
    </source>
</reference>
<evidence type="ECO:0000259" key="5">
    <source>
        <dbReference type="Pfam" id="PF14905"/>
    </source>
</evidence>
<comment type="subcellular location">
    <subcellularLocation>
        <location evidence="1">Cell outer membrane</location>
    </subcellularLocation>
</comment>
<gene>
    <name evidence="6" type="ORF">SAMN05444001_107142</name>
</gene>
<evidence type="ECO:0000313" key="6">
    <source>
        <dbReference type="EMBL" id="SEF81643.1"/>
    </source>
</evidence>
<dbReference type="InterPro" id="IPR008969">
    <property type="entry name" value="CarboxyPept-like_regulatory"/>
</dbReference>
<dbReference type="InterPro" id="IPR041700">
    <property type="entry name" value="OMP_b-brl_3"/>
</dbReference>
<dbReference type="SUPFAM" id="SSF56935">
    <property type="entry name" value="Porins"/>
    <property type="match status" value="1"/>
</dbReference>
<keyword evidence="7" id="KW-1185">Reference proteome</keyword>
<organism evidence="6 7">
    <name type="scientific">Parabacteroides chinchillae</name>
    <dbReference type="NCBI Taxonomy" id="871327"/>
    <lineage>
        <taxon>Bacteria</taxon>
        <taxon>Pseudomonadati</taxon>
        <taxon>Bacteroidota</taxon>
        <taxon>Bacteroidia</taxon>
        <taxon>Bacteroidales</taxon>
        <taxon>Tannerellaceae</taxon>
        <taxon>Parabacteroides</taxon>
    </lineage>
</organism>
<dbReference type="EMBL" id="FNVS01000007">
    <property type="protein sequence ID" value="SEF81643.1"/>
    <property type="molecule type" value="Genomic_DNA"/>
</dbReference>
<dbReference type="SUPFAM" id="SSF49464">
    <property type="entry name" value="Carboxypeptidase regulatory domain-like"/>
    <property type="match status" value="1"/>
</dbReference>
<dbReference type="Pfam" id="PF13715">
    <property type="entry name" value="CarbopepD_reg_2"/>
    <property type="match status" value="1"/>
</dbReference>
<keyword evidence="2" id="KW-0472">Membrane</keyword>
<evidence type="ECO:0000256" key="2">
    <source>
        <dbReference type="ARBA" id="ARBA00023136"/>
    </source>
</evidence>
<dbReference type="AlphaFoldDB" id="A0A8G2BW34"/>
<evidence type="ECO:0000313" key="7">
    <source>
        <dbReference type="Proteomes" id="UP000236725"/>
    </source>
</evidence>
<evidence type="ECO:0000256" key="4">
    <source>
        <dbReference type="SAM" id="MobiDB-lite"/>
    </source>
</evidence>
<name>A0A8G2BW34_9BACT</name>
<accession>A0A8G2BW34</accession>
<feature type="region of interest" description="Disordered" evidence="4">
    <location>
        <begin position="449"/>
        <end position="468"/>
    </location>
</feature>
<keyword evidence="6" id="KW-0675">Receptor</keyword>